<proteinExistence type="predicted"/>
<reference evidence="1 2" key="1">
    <citation type="journal article" date="2021" name="Nat. Commun.">
        <title>Genetic determinants of endophytism in the Arabidopsis root mycobiome.</title>
        <authorList>
            <person name="Mesny F."/>
            <person name="Miyauchi S."/>
            <person name="Thiergart T."/>
            <person name="Pickel B."/>
            <person name="Atanasova L."/>
            <person name="Karlsson M."/>
            <person name="Huettel B."/>
            <person name="Barry K.W."/>
            <person name="Haridas S."/>
            <person name="Chen C."/>
            <person name="Bauer D."/>
            <person name="Andreopoulos W."/>
            <person name="Pangilinan J."/>
            <person name="LaButti K."/>
            <person name="Riley R."/>
            <person name="Lipzen A."/>
            <person name="Clum A."/>
            <person name="Drula E."/>
            <person name="Henrissat B."/>
            <person name="Kohler A."/>
            <person name="Grigoriev I.V."/>
            <person name="Martin F.M."/>
            <person name="Hacquard S."/>
        </authorList>
    </citation>
    <scope>NUCLEOTIDE SEQUENCE [LARGE SCALE GENOMIC DNA]</scope>
    <source>
        <strain evidence="1 2">MPI-SDFR-AT-0079</strain>
    </source>
</reference>
<protein>
    <submittedName>
        <fullName evidence="1">Uncharacterized protein</fullName>
    </submittedName>
</protein>
<organism evidence="1 2">
    <name type="scientific">Chaetomium tenue</name>
    <dbReference type="NCBI Taxonomy" id="1854479"/>
    <lineage>
        <taxon>Eukaryota</taxon>
        <taxon>Fungi</taxon>
        <taxon>Dikarya</taxon>
        <taxon>Ascomycota</taxon>
        <taxon>Pezizomycotina</taxon>
        <taxon>Sordariomycetes</taxon>
        <taxon>Sordariomycetidae</taxon>
        <taxon>Sordariales</taxon>
        <taxon>Chaetomiaceae</taxon>
        <taxon>Chaetomium</taxon>
    </lineage>
</organism>
<evidence type="ECO:0000313" key="1">
    <source>
        <dbReference type="EMBL" id="KAH6628747.1"/>
    </source>
</evidence>
<comment type="caution">
    <text evidence="1">The sequence shown here is derived from an EMBL/GenBank/DDBJ whole genome shotgun (WGS) entry which is preliminary data.</text>
</comment>
<evidence type="ECO:0000313" key="2">
    <source>
        <dbReference type="Proteomes" id="UP000724584"/>
    </source>
</evidence>
<gene>
    <name evidence="1" type="ORF">F5144DRAFT_580029</name>
</gene>
<name>A0ACB7P777_9PEZI</name>
<sequence length="506" mass="55956">MYRSAAAIEGWLSQFDIHSKRKRPTPLQCRSMSSKKRKLDADVDLNHVQGPMPCSSRPPRTAGFDPSKSIPLHAPAPSSILSSASQPGISVPPNKTATTKRSSSPVRNTDSLRYLDKPVIYGHLRDAKQLPADAATLWNAVYPVVKFTTCIFPTEIRSEISSLYLYALPERIFGTTSAKESKTRKGLGEDARKNTSLDSTITMQDEFPDQLPAVWAFARASTQPSVTPQRLALAEFLAARNINRETWRCMDGKYSEAAWNSRVHEPLLDLALFRHGPHVGYVNATSAKIRPAFMPSLSTGKAIAEGKMVDFVMTRCLDYKDPVAADAELDVAIRAKLQRQPDSWPLTVNQTDYTPLTRSPVAVAIGTKALALDASMEEGRVQFAVWTAAWHRRMEALGIGNRGQTPLPTLPLILTMGHEWTLYFACDRGTTIEILRAMDIGSTNDLEGVYKLLDVLRLLADWIDDVFYQWAVSAFIPRVDEASKRDNPKESGNPGPGAEKETAVSD</sequence>
<dbReference type="Proteomes" id="UP000724584">
    <property type="component" value="Unassembled WGS sequence"/>
</dbReference>
<dbReference type="EMBL" id="JAGIZQ010000005">
    <property type="protein sequence ID" value="KAH6628747.1"/>
    <property type="molecule type" value="Genomic_DNA"/>
</dbReference>
<accession>A0ACB7P777</accession>
<keyword evidence="2" id="KW-1185">Reference proteome</keyword>